<keyword evidence="1" id="KW-0732">Signal</keyword>
<protein>
    <submittedName>
        <fullName evidence="2">DUF4252 domain-containing protein</fullName>
    </submittedName>
</protein>
<sequence length="175" mass="19348">MKIRTIAFLIMTAFACIACTGSGLNKQTGYAELSWTQFSGLDKEFSLKLGPKALSLIHYFMKLDNDKDPELAFLQHIQGVQVKNYKVANNQALANKRVAAAYEKLIEQNWQIAVSAKEADGERVHILIKHTDQTNTTLAGLCILALDNQELVFVNVVGDFDEMALAQVMALSNKG</sequence>
<dbReference type="AlphaFoldDB" id="A0AAW7XDV6"/>
<evidence type="ECO:0000313" key="2">
    <source>
        <dbReference type="EMBL" id="MDO6424723.1"/>
    </source>
</evidence>
<dbReference type="InterPro" id="IPR025348">
    <property type="entry name" value="DUF4252"/>
</dbReference>
<feature type="signal peptide" evidence="1">
    <location>
        <begin position="1"/>
        <end position="18"/>
    </location>
</feature>
<reference evidence="2" key="1">
    <citation type="submission" date="2023-07" db="EMBL/GenBank/DDBJ databases">
        <title>Genome content predicts the carbon catabolic preferences of heterotrophic bacteria.</title>
        <authorList>
            <person name="Gralka M."/>
        </authorList>
    </citation>
    <scope>NUCLEOTIDE SEQUENCE</scope>
    <source>
        <strain evidence="2">I3M17_2</strain>
    </source>
</reference>
<feature type="chain" id="PRO_5043902881" evidence="1">
    <location>
        <begin position="19"/>
        <end position="175"/>
    </location>
</feature>
<gene>
    <name evidence="2" type="ORF">Q4521_19695</name>
</gene>
<dbReference type="Proteomes" id="UP001169760">
    <property type="component" value="Unassembled WGS sequence"/>
</dbReference>
<evidence type="ECO:0000256" key="1">
    <source>
        <dbReference type="SAM" id="SignalP"/>
    </source>
</evidence>
<accession>A0AAW7XDV6</accession>
<evidence type="ECO:0000313" key="3">
    <source>
        <dbReference type="Proteomes" id="UP001169760"/>
    </source>
</evidence>
<dbReference type="RefSeq" id="WP_216065715.1">
    <property type="nucleotide sequence ID" value="NZ_JAHKPP010000047.1"/>
</dbReference>
<comment type="caution">
    <text evidence="2">The sequence shown here is derived from an EMBL/GenBank/DDBJ whole genome shotgun (WGS) entry which is preliminary data.</text>
</comment>
<dbReference type="PROSITE" id="PS51257">
    <property type="entry name" value="PROKAR_LIPOPROTEIN"/>
    <property type="match status" value="1"/>
</dbReference>
<dbReference type="EMBL" id="JAUOPB010000017">
    <property type="protein sequence ID" value="MDO6424723.1"/>
    <property type="molecule type" value="Genomic_DNA"/>
</dbReference>
<dbReference type="Pfam" id="PF14060">
    <property type="entry name" value="DUF4252"/>
    <property type="match status" value="1"/>
</dbReference>
<proteinExistence type="predicted"/>
<name>A0AAW7XDV6_9GAMM</name>
<organism evidence="2 3">
    <name type="scientific">Saccharophagus degradans</name>
    <dbReference type="NCBI Taxonomy" id="86304"/>
    <lineage>
        <taxon>Bacteria</taxon>
        <taxon>Pseudomonadati</taxon>
        <taxon>Pseudomonadota</taxon>
        <taxon>Gammaproteobacteria</taxon>
        <taxon>Cellvibrionales</taxon>
        <taxon>Cellvibrionaceae</taxon>
        <taxon>Saccharophagus</taxon>
    </lineage>
</organism>